<evidence type="ECO:0000256" key="1">
    <source>
        <dbReference type="PROSITE-ProRule" id="PRU00152"/>
    </source>
</evidence>
<feature type="domain" description="PLAT" evidence="3">
    <location>
        <begin position="159"/>
        <end position="276"/>
    </location>
</feature>
<proteinExistence type="predicted"/>
<dbReference type="eggNOG" id="KOG3599">
    <property type="taxonomic scope" value="Eukaryota"/>
</dbReference>
<dbReference type="PANTHER" id="PTHR45901">
    <property type="entry name" value="PROTEIN CBG12474"/>
    <property type="match status" value="1"/>
</dbReference>
<feature type="region of interest" description="Disordered" evidence="2">
    <location>
        <begin position="112"/>
        <end position="151"/>
    </location>
</feature>
<gene>
    <name evidence="4" type="ORF">BRAFLDRAFT_89416</name>
</gene>
<dbReference type="SMART" id="SM00308">
    <property type="entry name" value="LH2"/>
    <property type="match status" value="2"/>
</dbReference>
<dbReference type="PANTHER" id="PTHR45901:SF4">
    <property type="entry name" value="PLAT DOMAIN-CONTAINING PROTEIN"/>
    <property type="match status" value="1"/>
</dbReference>
<evidence type="ECO:0000313" key="4">
    <source>
        <dbReference type="EMBL" id="EEN47910.1"/>
    </source>
</evidence>
<evidence type="ECO:0000259" key="3">
    <source>
        <dbReference type="PROSITE" id="PS50095"/>
    </source>
</evidence>
<dbReference type="AlphaFoldDB" id="C3ZHW6"/>
<reference evidence="4" key="1">
    <citation type="journal article" date="2008" name="Nature">
        <title>The amphioxus genome and the evolution of the chordate karyotype.</title>
        <authorList>
            <consortium name="US DOE Joint Genome Institute (JGI-PGF)"/>
            <person name="Putnam N.H."/>
            <person name="Butts T."/>
            <person name="Ferrier D.E.K."/>
            <person name="Furlong R.F."/>
            <person name="Hellsten U."/>
            <person name="Kawashima T."/>
            <person name="Robinson-Rechavi M."/>
            <person name="Shoguchi E."/>
            <person name="Terry A."/>
            <person name="Yu J.-K."/>
            <person name="Benito-Gutierrez E.L."/>
            <person name="Dubchak I."/>
            <person name="Garcia-Fernandez J."/>
            <person name="Gibson-Brown J.J."/>
            <person name="Grigoriev I.V."/>
            <person name="Horton A.C."/>
            <person name="de Jong P.J."/>
            <person name="Jurka J."/>
            <person name="Kapitonov V.V."/>
            <person name="Kohara Y."/>
            <person name="Kuroki Y."/>
            <person name="Lindquist E."/>
            <person name="Lucas S."/>
            <person name="Osoegawa K."/>
            <person name="Pennacchio L.A."/>
            <person name="Salamov A.A."/>
            <person name="Satou Y."/>
            <person name="Sauka-Spengler T."/>
            <person name="Schmutz J."/>
            <person name="Shin-I T."/>
            <person name="Toyoda A."/>
            <person name="Bronner-Fraser M."/>
            <person name="Fujiyama A."/>
            <person name="Holland L.Z."/>
            <person name="Holland P.W.H."/>
            <person name="Satoh N."/>
            <person name="Rokhsar D.S."/>
        </authorList>
    </citation>
    <scope>NUCLEOTIDE SEQUENCE [LARGE SCALE GENOMIC DNA]</scope>
    <source>
        <strain evidence="4">S238N-H82</strain>
        <tissue evidence="4">Testes</tissue>
    </source>
</reference>
<name>C3ZHW6_BRAFL</name>
<dbReference type="EMBL" id="GG666624">
    <property type="protein sequence ID" value="EEN47910.1"/>
    <property type="molecule type" value="Genomic_DNA"/>
</dbReference>
<dbReference type="InterPro" id="IPR001024">
    <property type="entry name" value="PLAT/LH2_dom"/>
</dbReference>
<dbReference type="InterPro" id="IPR036392">
    <property type="entry name" value="PLAT/LH2_dom_sf"/>
</dbReference>
<protein>
    <recommendedName>
        <fullName evidence="3">PLAT domain-containing protein</fullName>
    </recommendedName>
</protein>
<organism>
    <name type="scientific">Branchiostoma floridae</name>
    <name type="common">Florida lancelet</name>
    <name type="synonym">Amphioxus</name>
    <dbReference type="NCBI Taxonomy" id="7739"/>
    <lineage>
        <taxon>Eukaryota</taxon>
        <taxon>Metazoa</taxon>
        <taxon>Chordata</taxon>
        <taxon>Cephalochordata</taxon>
        <taxon>Leptocardii</taxon>
        <taxon>Amphioxiformes</taxon>
        <taxon>Branchiostomatidae</taxon>
        <taxon>Branchiostoma</taxon>
    </lineage>
</organism>
<dbReference type="PROSITE" id="PS50095">
    <property type="entry name" value="PLAT"/>
    <property type="match status" value="2"/>
</dbReference>
<dbReference type="SUPFAM" id="SSF49723">
    <property type="entry name" value="Lipase/lipooxygenase domain (PLAT/LH2 domain)"/>
    <property type="match status" value="3"/>
</dbReference>
<dbReference type="Gene3D" id="2.60.60.20">
    <property type="entry name" value="PLAT/LH2 domain"/>
    <property type="match status" value="2"/>
</dbReference>
<dbReference type="Pfam" id="PF01477">
    <property type="entry name" value="PLAT"/>
    <property type="match status" value="2"/>
</dbReference>
<sequence length="291" mass="32477">MEDVGDPIEKIRIGHDGKGWGAGWHLEKVEVRRLTDDKKVDKFQLEAVDLGKVFKVKIRHDNAMLNPAWFLDKVEVVDLADQETFVFHCERWLGKNKDDGKLERSLYVKGYEGDTSSTSSRRSSFGGSQLSLKSTSPSLKRKNSRGSLMDETIPEGPLIPYNVKVVTGGGDDNGTNANPYIIIMGPKKKTTGRIPLDLEDKSKFDPASVETFAIEGVDVGDVKRIEFGHDGVLPGQGWFVKEVELDVPTAGKHYYFPCKRWLAKDKEDGLISRVLTLQDAESTMLSYTPSK</sequence>
<feature type="compositionally biased region" description="Low complexity" evidence="2">
    <location>
        <begin position="115"/>
        <end position="132"/>
    </location>
</feature>
<feature type="domain" description="PLAT" evidence="3">
    <location>
        <begin position="1"/>
        <end position="107"/>
    </location>
</feature>
<dbReference type="InterPro" id="IPR052970">
    <property type="entry name" value="Inner_ear_hair_cell_LOXHD"/>
</dbReference>
<dbReference type="InParanoid" id="C3ZHW6"/>
<comment type="caution">
    <text evidence="1">Lacks conserved residue(s) required for the propagation of feature annotation.</text>
</comment>
<accession>C3ZHW6</accession>
<evidence type="ECO:0000256" key="2">
    <source>
        <dbReference type="SAM" id="MobiDB-lite"/>
    </source>
</evidence>
<dbReference type="Gene3D" id="2.40.180.10">
    <property type="entry name" value="Catalase core domain"/>
    <property type="match status" value="1"/>
</dbReference>